<dbReference type="EMBL" id="JABMCC010000089">
    <property type="protein sequence ID" value="NUU52986.1"/>
    <property type="molecule type" value="Genomic_DNA"/>
</dbReference>
<organism evidence="1 2">
    <name type="scientific">Paenibacillus taichungensis</name>
    <dbReference type="NCBI Taxonomy" id="484184"/>
    <lineage>
        <taxon>Bacteria</taxon>
        <taxon>Bacillati</taxon>
        <taxon>Bacillota</taxon>
        <taxon>Bacilli</taxon>
        <taxon>Bacillales</taxon>
        <taxon>Paenibacillaceae</taxon>
        <taxon>Paenibacillus</taxon>
    </lineage>
</organism>
<accession>A0ABX2MDG7</accession>
<name>A0ABX2MDG7_9BACL</name>
<gene>
    <name evidence="1" type="ORF">HP548_02605</name>
</gene>
<proteinExistence type="predicted"/>
<evidence type="ECO:0000313" key="2">
    <source>
        <dbReference type="Proteomes" id="UP000577724"/>
    </source>
</evidence>
<reference evidence="1 2" key="1">
    <citation type="submission" date="2020-05" db="EMBL/GenBank/DDBJ databases">
        <title>Genome Sequencing of Type Strains.</title>
        <authorList>
            <person name="Lemaire J.F."/>
            <person name="Inderbitzin P."/>
            <person name="Gregorio O.A."/>
            <person name="Collins S.B."/>
            <person name="Wespe N."/>
            <person name="Knight-Connoni V."/>
        </authorList>
    </citation>
    <scope>NUCLEOTIDE SEQUENCE [LARGE SCALE GENOMIC DNA]</scope>
    <source>
        <strain evidence="1 2">DSM 19942</strain>
    </source>
</reference>
<dbReference type="GeneID" id="97129579"/>
<protein>
    <submittedName>
        <fullName evidence="1">Uncharacterized protein</fullName>
    </submittedName>
</protein>
<evidence type="ECO:0000313" key="1">
    <source>
        <dbReference type="EMBL" id="NUU52986.1"/>
    </source>
</evidence>
<dbReference type="Proteomes" id="UP000577724">
    <property type="component" value="Unassembled WGS sequence"/>
</dbReference>
<sequence>MNDFFLQLQQLGSFSHHDLIEGYENLGHVWDVYPEYNNNEQFFFGWVYEKQSVSGSHRIILKNTGDNWLSFLTPCNPEAMSEFSQAAVHVLNKKGALSHVY</sequence>
<dbReference type="RefSeq" id="WP_175380797.1">
    <property type="nucleotide sequence ID" value="NZ_CBCRYD010000020.1"/>
</dbReference>
<keyword evidence="2" id="KW-1185">Reference proteome</keyword>
<comment type="caution">
    <text evidence="1">The sequence shown here is derived from an EMBL/GenBank/DDBJ whole genome shotgun (WGS) entry which is preliminary data.</text>
</comment>